<dbReference type="EMBL" id="JACMYG010000002">
    <property type="protein sequence ID" value="MBC2688530.1"/>
    <property type="molecule type" value="Genomic_DNA"/>
</dbReference>
<accession>A0A7X1G9T8</accession>
<evidence type="ECO:0000256" key="1">
    <source>
        <dbReference type="ARBA" id="ARBA00004418"/>
    </source>
</evidence>
<comment type="subcellular location">
    <subcellularLocation>
        <location evidence="1">Periplasm</location>
    </subcellularLocation>
</comment>
<evidence type="ECO:0000256" key="3">
    <source>
        <dbReference type="ARBA" id="ARBA00010033"/>
    </source>
</evidence>
<feature type="signal peptide" evidence="8">
    <location>
        <begin position="1"/>
        <end position="27"/>
    </location>
</feature>
<keyword evidence="5 8" id="KW-0732">Signal</keyword>
<name>A0A7X1G9T8_9PSED</name>
<evidence type="ECO:0000256" key="6">
    <source>
        <dbReference type="ARBA" id="ARBA00022764"/>
    </source>
</evidence>
<keyword evidence="9" id="KW-0808">Transferase</keyword>
<comment type="similarity">
    <text evidence="3">Belongs to the AlgF family.</text>
</comment>
<evidence type="ECO:0000256" key="8">
    <source>
        <dbReference type="SAM" id="SignalP"/>
    </source>
</evidence>
<dbReference type="GO" id="GO:0042121">
    <property type="term" value="P:alginic acid biosynthetic process"/>
    <property type="evidence" value="ECO:0007669"/>
    <property type="project" value="UniProtKB-UniPathway"/>
</dbReference>
<keyword evidence="7" id="KW-0016">Alginate biosynthesis</keyword>
<evidence type="ECO:0000256" key="4">
    <source>
        <dbReference type="ARBA" id="ARBA00013964"/>
    </source>
</evidence>
<comment type="pathway">
    <text evidence="2">Glycan biosynthesis; alginate biosynthesis.</text>
</comment>
<dbReference type="InterPro" id="IPR035422">
    <property type="entry name" value="AlgF"/>
</dbReference>
<evidence type="ECO:0000256" key="2">
    <source>
        <dbReference type="ARBA" id="ARBA00005182"/>
    </source>
</evidence>
<dbReference type="GO" id="GO:0042597">
    <property type="term" value="C:periplasmic space"/>
    <property type="evidence" value="ECO:0007669"/>
    <property type="project" value="UniProtKB-SubCell"/>
</dbReference>
<sequence length="215" mass="23244">MSFFSSMSYTLRLGSLLLGLSAPWVMADEAALYGPAAPYGSAFVRGFNAANSSFDANLGPVRINDLGAKSSSDFAFLPAGKYSVNADGKSLAVKLDAERYYTLVQMPDGALEMVEEPAFKNRQKSLLRLQNLSDTALSIKTADGRTEVIHPVSANARGEREINPVKVRLTLFAGERKIRDLDPLVLERGEVVSLFVTGSADNLSPAWVKRPVATN</sequence>
<dbReference type="AlphaFoldDB" id="A0A7X1G9T8"/>
<reference evidence="9 10" key="1">
    <citation type="submission" date="2020-08" db="EMBL/GenBank/DDBJ databases">
        <title>Pseudomonas sp. nov.</title>
        <authorList>
            <person name="Gieschler S."/>
            <person name="Fiedler G."/>
            <person name="Brinks E."/>
            <person name="Boehnlein C."/>
            <person name="Franz C.M.A.P."/>
            <person name="Kabisch J."/>
        </authorList>
    </citation>
    <scope>NUCLEOTIDE SEQUENCE [LARGE SCALE GENOMIC DNA]</scope>
    <source>
        <strain evidence="9 10">MBT-1</strain>
    </source>
</reference>
<dbReference type="RefSeq" id="WP_185817879.1">
    <property type="nucleotide sequence ID" value="NZ_JACMYG010000002.1"/>
</dbReference>
<dbReference type="GO" id="GO:0016740">
    <property type="term" value="F:transferase activity"/>
    <property type="evidence" value="ECO:0007669"/>
    <property type="project" value="UniProtKB-KW"/>
</dbReference>
<organism evidence="9 10">
    <name type="scientific">Pseudomonas kielensis</name>
    <dbReference type="NCBI Taxonomy" id="2762577"/>
    <lineage>
        <taxon>Bacteria</taxon>
        <taxon>Pseudomonadati</taxon>
        <taxon>Pseudomonadota</taxon>
        <taxon>Gammaproteobacteria</taxon>
        <taxon>Pseudomonadales</taxon>
        <taxon>Pseudomonadaceae</taxon>
        <taxon>Pseudomonas</taxon>
    </lineage>
</organism>
<evidence type="ECO:0000256" key="7">
    <source>
        <dbReference type="ARBA" id="ARBA00022841"/>
    </source>
</evidence>
<evidence type="ECO:0000256" key="5">
    <source>
        <dbReference type="ARBA" id="ARBA00022729"/>
    </source>
</evidence>
<evidence type="ECO:0000313" key="10">
    <source>
        <dbReference type="Proteomes" id="UP000526003"/>
    </source>
</evidence>
<dbReference type="Pfam" id="PF11182">
    <property type="entry name" value="AlgF"/>
    <property type="match status" value="1"/>
</dbReference>
<evidence type="ECO:0000313" key="9">
    <source>
        <dbReference type="EMBL" id="MBC2688530.1"/>
    </source>
</evidence>
<feature type="chain" id="PRO_5030966941" description="Alginate biosynthesis protein AlgF" evidence="8">
    <location>
        <begin position="28"/>
        <end position="215"/>
    </location>
</feature>
<gene>
    <name evidence="9" type="ORF">H7995_01810</name>
</gene>
<protein>
    <recommendedName>
        <fullName evidence="4">Alginate biosynthesis protein AlgF</fullName>
    </recommendedName>
</protein>
<dbReference type="Proteomes" id="UP000526003">
    <property type="component" value="Unassembled WGS sequence"/>
</dbReference>
<dbReference type="UniPathway" id="UPA00286"/>
<keyword evidence="6" id="KW-0574">Periplasm</keyword>
<keyword evidence="10" id="KW-1185">Reference proteome</keyword>
<proteinExistence type="inferred from homology"/>
<comment type="caution">
    <text evidence="9">The sequence shown here is derived from an EMBL/GenBank/DDBJ whole genome shotgun (WGS) entry which is preliminary data.</text>
</comment>